<evidence type="ECO:0000256" key="2">
    <source>
        <dbReference type="ARBA" id="ARBA00022490"/>
    </source>
</evidence>
<dbReference type="EMBL" id="CP048209">
    <property type="protein sequence ID" value="QHT61363.1"/>
    <property type="molecule type" value="Genomic_DNA"/>
</dbReference>
<evidence type="ECO:0000313" key="11">
    <source>
        <dbReference type="EMBL" id="QHT61363.1"/>
    </source>
</evidence>
<keyword evidence="3 8" id="KW-0597">Phosphoprotein</keyword>
<dbReference type="InterPro" id="IPR011006">
    <property type="entry name" value="CheY-like_superfamily"/>
</dbReference>
<keyword evidence="6" id="KW-0238">DNA-binding</keyword>
<dbReference type="Gene3D" id="3.40.50.2300">
    <property type="match status" value="1"/>
</dbReference>
<dbReference type="InterPro" id="IPR009057">
    <property type="entry name" value="Homeodomain-like_sf"/>
</dbReference>
<evidence type="ECO:0000256" key="8">
    <source>
        <dbReference type="PROSITE-ProRule" id="PRU00169"/>
    </source>
</evidence>
<dbReference type="Pfam" id="PF00072">
    <property type="entry name" value="Response_reg"/>
    <property type="match status" value="1"/>
</dbReference>
<feature type="domain" description="HTH araC/xylS-type" evidence="9">
    <location>
        <begin position="436"/>
        <end position="533"/>
    </location>
</feature>
<dbReference type="SUPFAM" id="SSF46689">
    <property type="entry name" value="Homeodomain-like"/>
    <property type="match status" value="2"/>
</dbReference>
<evidence type="ECO:0000259" key="10">
    <source>
        <dbReference type="PROSITE" id="PS50110"/>
    </source>
</evidence>
<keyword evidence="7" id="KW-0804">Transcription</keyword>
<dbReference type="GO" id="GO:0005737">
    <property type="term" value="C:cytoplasm"/>
    <property type="evidence" value="ECO:0007669"/>
    <property type="project" value="UniProtKB-SubCell"/>
</dbReference>
<dbReference type="SMART" id="SM00342">
    <property type="entry name" value="HTH_ARAC"/>
    <property type="match status" value="1"/>
</dbReference>
<dbReference type="GO" id="GO:0043565">
    <property type="term" value="F:sequence-specific DNA binding"/>
    <property type="evidence" value="ECO:0007669"/>
    <property type="project" value="InterPro"/>
</dbReference>
<evidence type="ECO:0000256" key="4">
    <source>
        <dbReference type="ARBA" id="ARBA00023012"/>
    </source>
</evidence>
<keyword evidence="2" id="KW-0963">Cytoplasm</keyword>
<dbReference type="Pfam" id="PF12833">
    <property type="entry name" value="HTH_18"/>
    <property type="match status" value="1"/>
</dbReference>
<keyword evidence="5" id="KW-0805">Transcription regulation</keyword>
<dbReference type="SUPFAM" id="SSF52172">
    <property type="entry name" value="CheY-like"/>
    <property type="match status" value="1"/>
</dbReference>
<dbReference type="PANTHER" id="PTHR42713:SF3">
    <property type="entry name" value="TRANSCRIPTIONAL REGULATORY PROTEIN HPTR"/>
    <property type="match status" value="1"/>
</dbReference>
<dbReference type="PROSITE" id="PS00041">
    <property type="entry name" value="HTH_ARAC_FAMILY_1"/>
    <property type="match status" value="1"/>
</dbReference>
<comment type="subcellular location">
    <subcellularLocation>
        <location evidence="1">Cytoplasm</location>
    </subcellularLocation>
</comment>
<dbReference type="InterPro" id="IPR041522">
    <property type="entry name" value="CdaR_GGDEF"/>
</dbReference>
<sequence length="535" mass="60320">MKLLVAEDEIRLLYNSVYNIPWEEHGIEVVGMAKSGSEALALVRQRKPDILLLDIQMPDMDGLSLVRKLQAEGEKLRFVILSGHDDFKYARTALELGADNYLLKPVGNPELAQAVSKTADAIRRERELEHSRQELQQKWQSHLPFLRHSFLLHLVQGSYSDAEIVRYAGEYMLERQLLAPKAFIAAVIEADPLDAADTRFTAADGPLLQFALQSIASEYLGHAVAAVFPGEKLQLVVLFAETKGADEDELIRQANTYCSKLLAIIKDCLKVTASAGMGAKVSRGDLARSYGQARTALNERVLYGGNIVIPYNDHPVASQLPDFRMFEKQIQQALEIGDGALAQACIEAWYRETFESATSVEALQEQVLSIQSLLLRMIRLQGWPVREVVKAHYAYFLQPAQLLADNQTYAWLTGTVQQYLDYGREQRSLFGNRLVAEVARLIDEAMDQELSLHEIAERLFVDPSYLSRLFKKETGQTFTDYGRLLKMERARKLLQGGAKVYEASRLVGFKDLGYFTKLFRKHWGMTPGEVARDSQ</sequence>
<dbReference type="PROSITE" id="PS50110">
    <property type="entry name" value="RESPONSE_REGULATORY"/>
    <property type="match status" value="1"/>
</dbReference>
<dbReference type="Proteomes" id="UP000476064">
    <property type="component" value="Chromosome"/>
</dbReference>
<accession>A0A6C0G0J4</accession>
<dbReference type="InterPro" id="IPR001789">
    <property type="entry name" value="Sig_transdc_resp-reg_receiver"/>
</dbReference>
<dbReference type="SMART" id="SM00448">
    <property type="entry name" value="REC"/>
    <property type="match status" value="1"/>
</dbReference>
<organism evidence="11 12">
    <name type="scientific">Paenibacillus lycopersici</name>
    <dbReference type="NCBI Taxonomy" id="2704462"/>
    <lineage>
        <taxon>Bacteria</taxon>
        <taxon>Bacillati</taxon>
        <taxon>Bacillota</taxon>
        <taxon>Bacilli</taxon>
        <taxon>Bacillales</taxon>
        <taxon>Paenibacillaceae</taxon>
        <taxon>Paenibacillus</taxon>
    </lineage>
</organism>
<evidence type="ECO:0000256" key="1">
    <source>
        <dbReference type="ARBA" id="ARBA00004496"/>
    </source>
</evidence>
<dbReference type="InterPro" id="IPR018060">
    <property type="entry name" value="HTH_AraC"/>
</dbReference>
<name>A0A6C0G0J4_9BACL</name>
<dbReference type="InterPro" id="IPR051552">
    <property type="entry name" value="HptR"/>
</dbReference>
<dbReference type="GO" id="GO:0003700">
    <property type="term" value="F:DNA-binding transcription factor activity"/>
    <property type="evidence" value="ECO:0007669"/>
    <property type="project" value="InterPro"/>
</dbReference>
<dbReference type="AlphaFoldDB" id="A0A6C0G0J4"/>
<feature type="modified residue" description="4-aspartylphosphate" evidence="8">
    <location>
        <position position="54"/>
    </location>
</feature>
<evidence type="ECO:0000259" key="9">
    <source>
        <dbReference type="PROSITE" id="PS01124"/>
    </source>
</evidence>
<evidence type="ECO:0000256" key="6">
    <source>
        <dbReference type="ARBA" id="ARBA00023125"/>
    </source>
</evidence>
<dbReference type="CDD" id="cd17536">
    <property type="entry name" value="REC_YesN-like"/>
    <property type="match status" value="1"/>
</dbReference>
<evidence type="ECO:0000256" key="5">
    <source>
        <dbReference type="ARBA" id="ARBA00023015"/>
    </source>
</evidence>
<protein>
    <submittedName>
        <fullName evidence="11">Response regulator</fullName>
    </submittedName>
</protein>
<evidence type="ECO:0000256" key="3">
    <source>
        <dbReference type="ARBA" id="ARBA00022553"/>
    </source>
</evidence>
<dbReference type="KEGG" id="plyc:GXP70_16300"/>
<evidence type="ECO:0000256" key="7">
    <source>
        <dbReference type="ARBA" id="ARBA00023163"/>
    </source>
</evidence>
<dbReference type="Gene3D" id="1.10.10.60">
    <property type="entry name" value="Homeodomain-like"/>
    <property type="match status" value="2"/>
</dbReference>
<reference evidence="11 12" key="1">
    <citation type="submission" date="2020-01" db="EMBL/GenBank/DDBJ databases">
        <title>Paenibacillus sp. nov., isolated from tomato rhizosphere.</title>
        <authorList>
            <person name="Weon H.-Y."/>
            <person name="Lee S.A."/>
        </authorList>
    </citation>
    <scope>NUCLEOTIDE SEQUENCE [LARGE SCALE GENOMIC DNA]</scope>
    <source>
        <strain evidence="11 12">12200R-189</strain>
    </source>
</reference>
<dbReference type="PROSITE" id="PS01124">
    <property type="entry name" value="HTH_ARAC_FAMILY_2"/>
    <property type="match status" value="1"/>
</dbReference>
<keyword evidence="4" id="KW-0902">Two-component regulatory system</keyword>
<keyword evidence="12" id="KW-1185">Reference proteome</keyword>
<dbReference type="InterPro" id="IPR018062">
    <property type="entry name" value="HTH_AraC-typ_CS"/>
</dbReference>
<evidence type="ECO:0000313" key="12">
    <source>
        <dbReference type="Proteomes" id="UP000476064"/>
    </source>
</evidence>
<dbReference type="Pfam" id="PF17853">
    <property type="entry name" value="GGDEF_2"/>
    <property type="match status" value="1"/>
</dbReference>
<dbReference type="PANTHER" id="PTHR42713">
    <property type="entry name" value="HISTIDINE KINASE-RELATED"/>
    <property type="match status" value="1"/>
</dbReference>
<dbReference type="RefSeq" id="WP_162357802.1">
    <property type="nucleotide sequence ID" value="NZ_CP048209.1"/>
</dbReference>
<gene>
    <name evidence="11" type="ORF">GXP70_16300</name>
</gene>
<dbReference type="GO" id="GO:0000160">
    <property type="term" value="P:phosphorelay signal transduction system"/>
    <property type="evidence" value="ECO:0007669"/>
    <property type="project" value="UniProtKB-KW"/>
</dbReference>
<proteinExistence type="predicted"/>
<feature type="domain" description="Response regulatory" evidence="10">
    <location>
        <begin position="2"/>
        <end position="119"/>
    </location>
</feature>